<proteinExistence type="predicted"/>
<reference evidence="1 2" key="1">
    <citation type="journal article" date="2019" name="Int. J. Syst. Evol. Microbiol.">
        <title>The Global Catalogue of Microorganisms (GCM) 10K type strain sequencing project: providing services to taxonomists for standard genome sequencing and annotation.</title>
        <authorList>
            <consortium name="The Broad Institute Genomics Platform"/>
            <consortium name="The Broad Institute Genome Sequencing Center for Infectious Disease"/>
            <person name="Wu L."/>
            <person name="Ma J."/>
        </authorList>
    </citation>
    <scope>NUCLEOTIDE SEQUENCE [LARGE SCALE GENOMIC DNA]</scope>
    <source>
        <strain evidence="1 2">CGMCC 1.12125</strain>
    </source>
</reference>
<comment type="caution">
    <text evidence="1">The sequence shown here is derived from an EMBL/GenBank/DDBJ whole genome shotgun (WGS) entry which is preliminary data.</text>
</comment>
<sequence length="67" mass="7914">MQRDRTDYLAAELEQVAAELREGEARLHGYRIDRDPEERERGAITYTGGWLEFEFEHPEGWFEPESA</sequence>
<dbReference type="AlphaFoldDB" id="A0ABD6CDD3"/>
<keyword evidence="2" id="KW-1185">Reference proteome</keyword>
<protein>
    <submittedName>
        <fullName evidence="1">Uncharacterized protein</fullName>
    </submittedName>
</protein>
<evidence type="ECO:0000313" key="2">
    <source>
        <dbReference type="Proteomes" id="UP001597119"/>
    </source>
</evidence>
<accession>A0ABD6CDD3</accession>
<gene>
    <name evidence="1" type="ORF">ACFR9U_13560</name>
</gene>
<dbReference type="EMBL" id="JBHUDJ010000006">
    <property type="protein sequence ID" value="MFD1588009.1"/>
    <property type="molecule type" value="Genomic_DNA"/>
</dbReference>
<dbReference type="RefSeq" id="WP_247380219.1">
    <property type="nucleotide sequence ID" value="NZ_JALLGV010000008.1"/>
</dbReference>
<organism evidence="1 2">
    <name type="scientific">Halorientalis brevis</name>
    <dbReference type="NCBI Taxonomy" id="1126241"/>
    <lineage>
        <taxon>Archaea</taxon>
        <taxon>Methanobacteriati</taxon>
        <taxon>Methanobacteriota</taxon>
        <taxon>Stenosarchaea group</taxon>
        <taxon>Halobacteria</taxon>
        <taxon>Halobacteriales</taxon>
        <taxon>Haloarculaceae</taxon>
        <taxon>Halorientalis</taxon>
    </lineage>
</organism>
<name>A0ABD6CDD3_9EURY</name>
<evidence type="ECO:0000313" key="1">
    <source>
        <dbReference type="EMBL" id="MFD1588009.1"/>
    </source>
</evidence>
<dbReference type="Proteomes" id="UP001597119">
    <property type="component" value="Unassembled WGS sequence"/>
</dbReference>